<gene>
    <name evidence="2" type="ORF">BTBSAS_80010</name>
</gene>
<proteinExistence type="predicted"/>
<evidence type="ECO:0000313" key="3">
    <source>
        <dbReference type="Proteomes" id="UP000270190"/>
    </source>
</evidence>
<reference evidence="3" key="1">
    <citation type="submission" date="2018-04" db="EMBL/GenBank/DDBJ databases">
        <authorList>
            <person name="Illikoud N."/>
        </authorList>
    </citation>
    <scope>NUCLEOTIDE SEQUENCE [LARGE SCALE GENOMIC DNA]</scope>
</reference>
<sequence length="41" mass="4732">MSPVSYKIENEGLSEDESLRTTSRDMKMSGEIQLEHVKYGR</sequence>
<feature type="region of interest" description="Disordered" evidence="1">
    <location>
        <begin position="1"/>
        <end position="25"/>
    </location>
</feature>
<accession>A0A2X0R8X1</accession>
<dbReference type="AlphaFoldDB" id="A0A2X0R8X1"/>
<name>A0A2X0R8X1_BROTH</name>
<organism evidence="2 3">
    <name type="scientific">Brochothrix thermosphacta</name>
    <name type="common">Microbacterium thermosphactum</name>
    <dbReference type="NCBI Taxonomy" id="2756"/>
    <lineage>
        <taxon>Bacteria</taxon>
        <taxon>Bacillati</taxon>
        <taxon>Bacillota</taxon>
        <taxon>Bacilli</taxon>
        <taxon>Bacillales</taxon>
        <taxon>Listeriaceae</taxon>
        <taxon>Brochothrix</taxon>
    </lineage>
</organism>
<evidence type="ECO:0000256" key="1">
    <source>
        <dbReference type="SAM" id="MobiDB-lite"/>
    </source>
</evidence>
<dbReference type="RefSeq" id="WP_280512778.1">
    <property type="nucleotide sequence ID" value="NZ_CBCPKC010000001.1"/>
</dbReference>
<dbReference type="Proteomes" id="UP000270190">
    <property type="component" value="Unassembled WGS sequence"/>
</dbReference>
<protein>
    <submittedName>
        <fullName evidence="2">Uncharacterized protein</fullName>
    </submittedName>
</protein>
<dbReference type="EMBL" id="OUNC01000078">
    <property type="protein sequence ID" value="SPP30670.1"/>
    <property type="molecule type" value="Genomic_DNA"/>
</dbReference>
<evidence type="ECO:0000313" key="2">
    <source>
        <dbReference type="EMBL" id="SPP30670.1"/>
    </source>
</evidence>